<evidence type="ECO:0000256" key="1">
    <source>
        <dbReference type="SAM" id="Phobius"/>
    </source>
</evidence>
<evidence type="ECO:0000313" key="2">
    <source>
        <dbReference type="EMBL" id="OIM21580.1"/>
    </source>
</evidence>
<keyword evidence="1" id="KW-0472">Membrane</keyword>
<comment type="caution">
    <text evidence="2">The sequence shown here is derived from an EMBL/GenBank/DDBJ whole genome shotgun (WGS) entry which is preliminary data.</text>
</comment>
<protein>
    <submittedName>
        <fullName evidence="2">Uncharacterized protein</fullName>
    </submittedName>
</protein>
<organism evidence="2 3">
    <name type="scientific">Oenococcus oeni</name>
    <name type="common">Leuconostoc oenos</name>
    <dbReference type="NCBI Taxonomy" id="1247"/>
    <lineage>
        <taxon>Bacteria</taxon>
        <taxon>Bacillati</taxon>
        <taxon>Bacillota</taxon>
        <taxon>Bacilli</taxon>
        <taxon>Lactobacillales</taxon>
        <taxon>Lactobacillaceae</taxon>
        <taxon>Oenococcus</taxon>
    </lineage>
</organism>
<name>A0A6N4A7A0_OENOE</name>
<keyword evidence="1" id="KW-0812">Transmembrane</keyword>
<gene>
    <name evidence="2" type="ORF">ATX59_03395</name>
</gene>
<proteinExistence type="predicted"/>
<dbReference type="Proteomes" id="UP000181728">
    <property type="component" value="Unassembled WGS sequence"/>
</dbReference>
<dbReference type="EMBL" id="MLOK01000030">
    <property type="protein sequence ID" value="OIM21580.1"/>
    <property type="molecule type" value="Genomic_DNA"/>
</dbReference>
<sequence length="128" mass="15097">MGKKIPPNKCLTETNWILCFYFCGLKTLWFKNHAVILQQKYFLFIKQIQKSNLSISEIYDIFLEYSSKKNTLSIKNSTQLFTIGYYKKITDLKVIFYTWISVADIHVFIISGYLIINIESHLVLKVKI</sequence>
<accession>A0A6N4A7A0</accession>
<keyword evidence="1" id="KW-1133">Transmembrane helix</keyword>
<feature type="transmembrane region" description="Helical" evidence="1">
    <location>
        <begin position="94"/>
        <end position="116"/>
    </location>
</feature>
<evidence type="ECO:0000313" key="3">
    <source>
        <dbReference type="Proteomes" id="UP000181728"/>
    </source>
</evidence>
<dbReference type="AlphaFoldDB" id="A0A6N4A7A0"/>
<reference evidence="2 3" key="1">
    <citation type="journal article" date="2016" name="BMC Genomics">
        <title>Consensus pan-genome assembly of the specialised wine bacterium Oenococcus oeni.</title>
        <authorList>
            <person name="Sternes P.R."/>
            <person name="Borneman A.R."/>
        </authorList>
    </citation>
    <scope>NUCLEOTIDE SEQUENCE [LARGE SCALE GENOMIC DNA]</scope>
    <source>
        <strain evidence="2 3">AWRIB661</strain>
    </source>
</reference>